<sequence>MQIIDFLVSVNGNAQLWGGDGQFLGVVSSNIYDVNSILNQYGFYGGQYGVFSISNPYGLYGGQWGVYSPYNPYCTYPPVIVYGNNPVIIVTRNPYAQTNGLPIIDPDLLLGVYTQLTQSPTNVNLVQAHLQTLTQASKSNAEAINRAMQISASMFR</sequence>
<gene>
    <name evidence="1" type="ORF">PCC6912_00570</name>
</gene>
<organism evidence="1 2">
    <name type="scientific">Chlorogloeopsis fritschii PCC 6912</name>
    <dbReference type="NCBI Taxonomy" id="211165"/>
    <lineage>
        <taxon>Bacteria</taxon>
        <taxon>Bacillati</taxon>
        <taxon>Cyanobacteriota</taxon>
        <taxon>Cyanophyceae</taxon>
        <taxon>Nostocales</taxon>
        <taxon>Chlorogloeopsidaceae</taxon>
        <taxon>Chlorogloeopsis</taxon>
    </lineage>
</organism>
<dbReference type="AlphaFoldDB" id="A0A3S1A5G0"/>
<protein>
    <submittedName>
        <fullName evidence="1">Uncharacterized protein</fullName>
    </submittedName>
</protein>
<dbReference type="Proteomes" id="UP000268857">
    <property type="component" value="Unassembled WGS sequence"/>
</dbReference>
<dbReference type="OrthoDB" id="488057at2"/>
<dbReference type="RefSeq" id="WP_016874472.1">
    <property type="nucleotide sequence ID" value="NZ_AJLN01000116.1"/>
</dbReference>
<evidence type="ECO:0000313" key="2">
    <source>
        <dbReference type="Proteomes" id="UP000268857"/>
    </source>
</evidence>
<dbReference type="EMBL" id="RSCJ01000001">
    <property type="protein sequence ID" value="RUR86614.1"/>
    <property type="molecule type" value="Genomic_DNA"/>
</dbReference>
<reference evidence="1 2" key="1">
    <citation type="journal article" date="2019" name="Genome Biol. Evol.">
        <title>Day and night: Metabolic profiles and evolutionary relationships of six axenic non-marine cyanobacteria.</title>
        <authorList>
            <person name="Will S.E."/>
            <person name="Henke P."/>
            <person name="Boedeker C."/>
            <person name="Huang S."/>
            <person name="Brinkmann H."/>
            <person name="Rohde M."/>
            <person name="Jarek M."/>
            <person name="Friedl T."/>
            <person name="Seufert S."/>
            <person name="Schumacher M."/>
            <person name="Overmann J."/>
            <person name="Neumann-Schaal M."/>
            <person name="Petersen J."/>
        </authorList>
    </citation>
    <scope>NUCLEOTIDE SEQUENCE [LARGE SCALE GENOMIC DNA]</scope>
    <source>
        <strain evidence="1 2">PCC 6912</strain>
    </source>
</reference>
<keyword evidence="2" id="KW-1185">Reference proteome</keyword>
<comment type="caution">
    <text evidence="1">The sequence shown here is derived from an EMBL/GenBank/DDBJ whole genome shotgun (WGS) entry which is preliminary data.</text>
</comment>
<name>A0A3S1A5G0_CHLFR</name>
<accession>A0A3S1A5G0</accession>
<proteinExistence type="predicted"/>
<evidence type="ECO:0000313" key="1">
    <source>
        <dbReference type="EMBL" id="RUR86614.1"/>
    </source>
</evidence>